<feature type="domain" description="Glycoside hydrolase family 31 TIM barrel" evidence="6">
    <location>
        <begin position="253"/>
        <end position="585"/>
    </location>
</feature>
<evidence type="ECO:0000259" key="7">
    <source>
        <dbReference type="Pfam" id="PF13802"/>
    </source>
</evidence>
<keyword evidence="3 4" id="KW-0326">Glycosidase</keyword>
<protein>
    <submittedName>
        <fullName evidence="10">Alpha-glucosidase</fullName>
    </submittedName>
</protein>
<reference evidence="10 11" key="1">
    <citation type="submission" date="2018-04" db="EMBL/GenBank/DDBJ databases">
        <title>Genomic Encyclopedia of Type Strains, Phase III (KMG-III): the genomes of soil and plant-associated and newly described type strains.</title>
        <authorList>
            <person name="Whitman W."/>
        </authorList>
    </citation>
    <scope>NUCLEOTIDE SEQUENCE [LARGE SCALE GENOMIC DNA]</scope>
    <source>
        <strain evidence="10 11">MA-olki</strain>
    </source>
</reference>
<dbReference type="GO" id="GO:0004553">
    <property type="term" value="F:hydrolase activity, hydrolyzing O-glycosyl compounds"/>
    <property type="evidence" value="ECO:0007669"/>
    <property type="project" value="InterPro"/>
</dbReference>
<feature type="chain" id="PRO_5015650824" evidence="5">
    <location>
        <begin position="21"/>
        <end position="844"/>
    </location>
</feature>
<dbReference type="EMBL" id="QAYE01000002">
    <property type="protein sequence ID" value="PTW48021.1"/>
    <property type="molecule type" value="Genomic_DNA"/>
</dbReference>
<feature type="signal peptide" evidence="5">
    <location>
        <begin position="1"/>
        <end position="20"/>
    </location>
</feature>
<dbReference type="Pfam" id="PF13802">
    <property type="entry name" value="Gal_mutarotas_2"/>
    <property type="match status" value="1"/>
</dbReference>
<evidence type="ECO:0000259" key="9">
    <source>
        <dbReference type="Pfam" id="PF21365"/>
    </source>
</evidence>
<evidence type="ECO:0000256" key="2">
    <source>
        <dbReference type="ARBA" id="ARBA00022801"/>
    </source>
</evidence>
<proteinExistence type="inferred from homology"/>
<dbReference type="Gene3D" id="2.60.40.1180">
    <property type="entry name" value="Golgi alpha-mannosidase II"/>
    <property type="match status" value="2"/>
</dbReference>
<sequence length="844" mass="91709">MKRLALLLAATGVCSVPVYAQTPAAAAAPARTLTPRSDGIDVHVGTTTTRITAMTDGLIRVRVAKNGVFPEDASWAVLAAIRHHKIAVTAAPDGFTTASVRVRVGAGGAITFETLDGKVISADAAPVATDGKAFAISKTLPIAEHFYGLGDKTQGLDRRGHGFVDWNTDAFGFSSADDPIYKSIPFFIGTGGAGGSYGILLDNTFRTWFDFGHRDAETLSFGGPDGPIDYYFIAGPSMAEVTRRYADLTGHAPLAPKWALGYQQSRYSYGSADEVRQIAARLRSDRVPTDVIWLDIGYQDRNRPFTTDAKTFPDLPKLATEMKADGIKLVAITDLHIAAVEQGYAPYQSGMKADAFIKNADGSPYVAPVWPGPSVFPDFTKTAARTWWGEQYKGFLDAGIAGFWNDMNEPAIFETPTKTMPLDTRHRIDSDDFVARITDHREAHNVYGMLNTRATYDGLLKLRPDERPFVMTRASYAGGQRYAVTWTGDNSATWDHLKLSVQQIINLGLSGFGYSAADVSGFAGGPSPDLLTRWTEIGAFTPVFRNHSATGTPRVEPWVDGPDHLAIRRRFIEERYGLMPYFYALADQNARFGDPIMRPVFYDYPAAATASCDQSMAFTLGKSLLIAPPPKPESPQTYDVCLPAGSWYDYWTGQRVGTPEPAAAGPIQSATQAVPTARTLGDRVTETPRLDRLPVFVRAGTILPRQPLVQSTSETPNGPLRLDVYPGADCTGTLYEDDGRTLAYTRRGYFRQTVRCTITPTGLSIDFATPEGSFKPWWKTIAITVHGWDGASTARVKGKQTNIVQDSAAGTSTLVIPQMNIAGAVHLDGRQVAIGQGPKTISLR</sequence>
<organism evidence="10 11">
    <name type="scientific">Sphingomonas faeni</name>
    <dbReference type="NCBI Taxonomy" id="185950"/>
    <lineage>
        <taxon>Bacteria</taxon>
        <taxon>Pseudomonadati</taxon>
        <taxon>Pseudomonadota</taxon>
        <taxon>Alphaproteobacteria</taxon>
        <taxon>Sphingomonadales</taxon>
        <taxon>Sphingomonadaceae</taxon>
        <taxon>Sphingomonas</taxon>
    </lineage>
</organism>
<dbReference type="InterPro" id="IPR048395">
    <property type="entry name" value="Glyco_hydro_31_C"/>
</dbReference>
<dbReference type="GO" id="GO:0005975">
    <property type="term" value="P:carbohydrate metabolic process"/>
    <property type="evidence" value="ECO:0007669"/>
    <property type="project" value="InterPro"/>
</dbReference>
<dbReference type="InterPro" id="IPR025887">
    <property type="entry name" value="Glyco_hydro_31_N_dom"/>
</dbReference>
<dbReference type="Pfam" id="PF21365">
    <property type="entry name" value="Glyco_hydro_31_3rd"/>
    <property type="match status" value="1"/>
</dbReference>
<dbReference type="GeneID" id="91005147"/>
<dbReference type="SUPFAM" id="SSF74650">
    <property type="entry name" value="Galactose mutarotase-like"/>
    <property type="match status" value="1"/>
</dbReference>
<dbReference type="SUPFAM" id="SSF51011">
    <property type="entry name" value="Glycosyl hydrolase domain"/>
    <property type="match status" value="1"/>
</dbReference>
<dbReference type="Pfam" id="PF01055">
    <property type="entry name" value="Glyco_hydro_31_2nd"/>
    <property type="match status" value="1"/>
</dbReference>
<comment type="caution">
    <text evidence="10">The sequence shown here is derived from an EMBL/GenBank/DDBJ whole genome shotgun (WGS) entry which is preliminary data.</text>
</comment>
<dbReference type="InterPro" id="IPR033403">
    <property type="entry name" value="DUF5110"/>
</dbReference>
<dbReference type="CDD" id="cd06604">
    <property type="entry name" value="GH31_glucosidase_II_MalA"/>
    <property type="match status" value="1"/>
</dbReference>
<comment type="similarity">
    <text evidence="1 4">Belongs to the glycosyl hydrolase 31 family.</text>
</comment>
<dbReference type="InterPro" id="IPR011013">
    <property type="entry name" value="Gal_mutarotase_sf_dom"/>
</dbReference>
<dbReference type="InterPro" id="IPR030458">
    <property type="entry name" value="Glyco_hydro_31_AS"/>
</dbReference>
<dbReference type="SUPFAM" id="SSF51445">
    <property type="entry name" value="(Trans)glycosidases"/>
    <property type="match status" value="1"/>
</dbReference>
<evidence type="ECO:0000256" key="4">
    <source>
        <dbReference type="RuleBase" id="RU361185"/>
    </source>
</evidence>
<dbReference type="InterPro" id="IPR017853">
    <property type="entry name" value="GH"/>
</dbReference>
<dbReference type="InterPro" id="IPR013780">
    <property type="entry name" value="Glyco_hydro_b"/>
</dbReference>
<evidence type="ECO:0000256" key="5">
    <source>
        <dbReference type="SAM" id="SignalP"/>
    </source>
</evidence>
<dbReference type="AlphaFoldDB" id="A0A2T5U935"/>
<dbReference type="PANTHER" id="PTHR22762:SF120">
    <property type="entry name" value="HETEROGLYCAN GLUCOSIDASE 1"/>
    <property type="match status" value="1"/>
</dbReference>
<dbReference type="PANTHER" id="PTHR22762">
    <property type="entry name" value="ALPHA-GLUCOSIDASE"/>
    <property type="match status" value="1"/>
</dbReference>
<evidence type="ECO:0000256" key="1">
    <source>
        <dbReference type="ARBA" id="ARBA00007806"/>
    </source>
</evidence>
<accession>A0A2T5U935</accession>
<dbReference type="Gene3D" id="3.20.20.80">
    <property type="entry name" value="Glycosidases"/>
    <property type="match status" value="2"/>
</dbReference>
<evidence type="ECO:0000313" key="10">
    <source>
        <dbReference type="EMBL" id="PTW48021.1"/>
    </source>
</evidence>
<keyword evidence="5" id="KW-0732">Signal</keyword>
<evidence type="ECO:0000259" key="8">
    <source>
        <dbReference type="Pfam" id="PF17137"/>
    </source>
</evidence>
<feature type="domain" description="Glycosyl hydrolase family 31 C-terminal" evidence="9">
    <location>
        <begin position="593"/>
        <end position="703"/>
    </location>
</feature>
<evidence type="ECO:0000259" key="6">
    <source>
        <dbReference type="Pfam" id="PF01055"/>
    </source>
</evidence>
<name>A0A2T5U935_9SPHN</name>
<dbReference type="Pfam" id="PF17137">
    <property type="entry name" value="DUF5110"/>
    <property type="match status" value="1"/>
</dbReference>
<dbReference type="Proteomes" id="UP000244013">
    <property type="component" value="Unassembled WGS sequence"/>
</dbReference>
<dbReference type="InterPro" id="IPR000322">
    <property type="entry name" value="Glyco_hydro_31_TIM"/>
</dbReference>
<dbReference type="CDD" id="cd14752">
    <property type="entry name" value="GH31_N"/>
    <property type="match status" value="1"/>
</dbReference>
<dbReference type="GO" id="GO:0030246">
    <property type="term" value="F:carbohydrate binding"/>
    <property type="evidence" value="ECO:0007669"/>
    <property type="project" value="InterPro"/>
</dbReference>
<dbReference type="OrthoDB" id="176168at2"/>
<dbReference type="RefSeq" id="WP_107952950.1">
    <property type="nucleotide sequence ID" value="NZ_QAYE01000002.1"/>
</dbReference>
<keyword evidence="2 4" id="KW-0378">Hydrolase</keyword>
<evidence type="ECO:0000313" key="11">
    <source>
        <dbReference type="Proteomes" id="UP000244013"/>
    </source>
</evidence>
<gene>
    <name evidence="10" type="ORF">C8J25_102110</name>
</gene>
<feature type="domain" description="Glycoside hydrolase family 31 N-terminal" evidence="7">
    <location>
        <begin position="49"/>
        <end position="210"/>
    </location>
</feature>
<evidence type="ECO:0000256" key="3">
    <source>
        <dbReference type="ARBA" id="ARBA00023295"/>
    </source>
</evidence>
<dbReference type="Gene3D" id="2.60.40.1760">
    <property type="entry name" value="glycosyl hydrolase (family 31)"/>
    <property type="match status" value="1"/>
</dbReference>
<dbReference type="PROSITE" id="PS00129">
    <property type="entry name" value="GLYCOSYL_HYDROL_F31_1"/>
    <property type="match status" value="1"/>
</dbReference>
<feature type="domain" description="DUF5110" evidence="8">
    <location>
        <begin position="719"/>
        <end position="787"/>
    </location>
</feature>